<protein>
    <submittedName>
        <fullName evidence="1">Uncharacterized protein</fullName>
    </submittedName>
</protein>
<dbReference type="Pfam" id="PF19801">
    <property type="entry name" value="DUF6284"/>
    <property type="match status" value="1"/>
</dbReference>
<comment type="caution">
    <text evidence="1">The sequence shown here is derived from an EMBL/GenBank/DDBJ whole genome shotgun (WGS) entry which is preliminary data.</text>
</comment>
<name>A0A7W5FAV9_9ACTN</name>
<reference evidence="1 2" key="1">
    <citation type="submission" date="2020-08" db="EMBL/GenBank/DDBJ databases">
        <title>Genomic Encyclopedia of Type Strains, Phase III (KMG-III): the genomes of soil and plant-associated and newly described type strains.</title>
        <authorList>
            <person name="Whitman W."/>
        </authorList>
    </citation>
    <scope>NUCLEOTIDE SEQUENCE [LARGE SCALE GENOMIC DNA]</scope>
    <source>
        <strain evidence="1 2">CECT 3302</strain>
    </source>
</reference>
<organism evidence="1 2">
    <name type="scientific">Nocardioides albus</name>
    <dbReference type="NCBI Taxonomy" id="1841"/>
    <lineage>
        <taxon>Bacteria</taxon>
        <taxon>Bacillati</taxon>
        <taxon>Actinomycetota</taxon>
        <taxon>Actinomycetes</taxon>
        <taxon>Propionibacteriales</taxon>
        <taxon>Nocardioidaceae</taxon>
        <taxon>Nocardioides</taxon>
    </lineage>
</organism>
<dbReference type="AlphaFoldDB" id="A0A7W5FAV9"/>
<accession>A0A7W5FAV9</accession>
<evidence type="ECO:0000313" key="1">
    <source>
        <dbReference type="EMBL" id="MBB3091587.1"/>
    </source>
</evidence>
<keyword evidence="2" id="KW-1185">Reference proteome</keyword>
<dbReference type="RefSeq" id="WP_183550040.1">
    <property type="nucleotide sequence ID" value="NZ_BMQT01000012.1"/>
</dbReference>
<evidence type="ECO:0000313" key="2">
    <source>
        <dbReference type="Proteomes" id="UP000577707"/>
    </source>
</evidence>
<dbReference type="EMBL" id="JACHXG010000011">
    <property type="protein sequence ID" value="MBB3091587.1"/>
    <property type="molecule type" value="Genomic_DNA"/>
</dbReference>
<sequence>MNRNEPHTRSAAEEPTQGDLAAIEAEWPQIAAERDLVDAECRLLADPADALAKRAHRRAVSALLLLMVQQVNHDAGKAAPVYMLTNFGPADPAEAA</sequence>
<dbReference type="InterPro" id="IPR046251">
    <property type="entry name" value="DUF6284"/>
</dbReference>
<gene>
    <name evidence="1" type="ORF">FHS12_004557</name>
</gene>
<proteinExistence type="predicted"/>
<dbReference type="Proteomes" id="UP000577707">
    <property type="component" value="Unassembled WGS sequence"/>
</dbReference>